<sequence>MSIDGARALAAKVLTDEALAKQINEAKTGAEFDVIVAKLGYTCSAAEFKAAFKEAKDKQPISDDQLDQAAGGLSIVGVDYAFVATETAMS</sequence>
<name>A0A1F2PJL7_9FIRM</name>
<proteinExistence type="predicted"/>
<reference evidence="2 4" key="1">
    <citation type="submission" date="2015-09" db="EMBL/GenBank/DDBJ databases">
        <title>Genome sequence of Acetobacterium wieringae DSM 1911.</title>
        <authorList>
            <person name="Poehlein A."/>
            <person name="Bengelsdorf F.R."/>
            <person name="Schiel-Bengelsdorf B."/>
            <person name="Duerre P."/>
            <person name="Daniel R."/>
        </authorList>
    </citation>
    <scope>NUCLEOTIDE SEQUENCE [LARGE SCALE GENOMIC DNA]</scope>
    <source>
        <strain evidence="2 4">DSM 1911</strain>
    </source>
</reference>
<reference evidence="3 5" key="2">
    <citation type="submission" date="2019-08" db="EMBL/GenBank/DDBJ databases">
        <title>Isolation and enrichment of carboxydotrophic bacteria from anaerobic sludge for the production of bio-based chemicals from syngas.</title>
        <authorList>
            <person name="Antares A.L."/>
            <person name="Moreira J."/>
            <person name="Diender M."/>
            <person name="Parshina S.N."/>
            <person name="Stams A.J.M."/>
            <person name="Alves M."/>
            <person name="Alves J.I."/>
            <person name="Sousa D.Z."/>
        </authorList>
    </citation>
    <scope>NUCLEOTIDE SEQUENCE [LARGE SCALE GENOMIC DNA]</scope>
    <source>
        <strain evidence="3 5">JM</strain>
    </source>
</reference>
<evidence type="ECO:0000313" key="4">
    <source>
        <dbReference type="Proteomes" id="UP000176244"/>
    </source>
</evidence>
<dbReference type="Proteomes" id="UP000322619">
    <property type="component" value="Unassembled WGS sequence"/>
</dbReference>
<evidence type="ECO:0000313" key="5">
    <source>
        <dbReference type="Proteomes" id="UP000322619"/>
    </source>
</evidence>
<dbReference type="Pfam" id="PF07862">
    <property type="entry name" value="Nif11"/>
    <property type="match status" value="1"/>
</dbReference>
<evidence type="ECO:0000259" key="1">
    <source>
        <dbReference type="Pfam" id="PF07862"/>
    </source>
</evidence>
<dbReference type="AlphaFoldDB" id="A0A1F2PJL7"/>
<organism evidence="2 4">
    <name type="scientific">Acetobacterium wieringae</name>
    <dbReference type="NCBI Taxonomy" id="52694"/>
    <lineage>
        <taxon>Bacteria</taxon>
        <taxon>Bacillati</taxon>
        <taxon>Bacillota</taxon>
        <taxon>Clostridia</taxon>
        <taxon>Eubacteriales</taxon>
        <taxon>Eubacteriaceae</taxon>
        <taxon>Acetobacterium</taxon>
    </lineage>
</organism>
<dbReference type="RefSeq" id="WP_070370813.1">
    <property type="nucleotide sequence ID" value="NZ_JAYFRG010000069.1"/>
</dbReference>
<dbReference type="STRING" id="52694.ACWI_14920"/>
<evidence type="ECO:0000313" key="2">
    <source>
        <dbReference type="EMBL" id="OFV70906.1"/>
    </source>
</evidence>
<accession>A0A1F2PJL7</accession>
<dbReference type="NCBIfam" id="TIGR03798">
    <property type="entry name" value="leader_Nif11"/>
    <property type="match status" value="1"/>
</dbReference>
<evidence type="ECO:0000313" key="3">
    <source>
        <dbReference type="EMBL" id="TYC83600.1"/>
    </source>
</evidence>
<dbReference type="InterPro" id="IPR012903">
    <property type="entry name" value="Nif11"/>
</dbReference>
<dbReference type="EMBL" id="VSLA01000029">
    <property type="protein sequence ID" value="TYC83600.1"/>
    <property type="molecule type" value="Genomic_DNA"/>
</dbReference>
<gene>
    <name evidence="2" type="ORF">ACWI_14920</name>
    <name evidence="3" type="ORF">FXB42_15200</name>
</gene>
<protein>
    <submittedName>
        <fullName evidence="3">Nif11-like leader peptide family natural product</fullName>
    </submittedName>
</protein>
<comment type="caution">
    <text evidence="2">The sequence shown here is derived from an EMBL/GenBank/DDBJ whole genome shotgun (WGS) entry which is preliminary data.</text>
</comment>
<dbReference type="EMBL" id="LKEU01000027">
    <property type="protein sequence ID" value="OFV70906.1"/>
    <property type="molecule type" value="Genomic_DNA"/>
</dbReference>
<dbReference type="Proteomes" id="UP000176244">
    <property type="component" value="Unassembled WGS sequence"/>
</dbReference>
<dbReference type="InterPro" id="IPR022516">
    <property type="entry name" value="CHP03798_Ocin"/>
</dbReference>
<dbReference type="OrthoDB" id="1778591at2"/>
<feature type="domain" description="Nif11" evidence="1">
    <location>
        <begin position="1"/>
        <end position="48"/>
    </location>
</feature>